<comment type="similarity">
    <text evidence="1">Belongs to the THEM6 family.</text>
</comment>
<dbReference type="SUPFAM" id="SSF54637">
    <property type="entry name" value="Thioesterase/thiol ester dehydrase-isomerase"/>
    <property type="match status" value="1"/>
</dbReference>
<proteinExistence type="inferred from homology"/>
<evidence type="ECO:0000313" key="5">
    <source>
        <dbReference type="Proteomes" id="UP001200034"/>
    </source>
</evidence>
<dbReference type="PANTHER" id="PTHR12475">
    <property type="match status" value="1"/>
</dbReference>
<dbReference type="InterPro" id="IPR051490">
    <property type="entry name" value="THEM6_lcsJ_thioesterase"/>
</dbReference>
<gene>
    <name evidence="4" type="ORF">KR093_008452</name>
</gene>
<reference evidence="4" key="1">
    <citation type="journal article" date="2021" name="Mol. Ecol. Resour.">
        <title>Phylogenomic analyses of the genus Drosophila reveals genomic signals of climate adaptation.</title>
        <authorList>
            <person name="Li F."/>
            <person name="Rane R.V."/>
            <person name="Luria V."/>
            <person name="Xiong Z."/>
            <person name="Chen J."/>
            <person name="Li Z."/>
            <person name="Catullo R.A."/>
            <person name="Griffin P.C."/>
            <person name="Schiffer M."/>
            <person name="Pearce S."/>
            <person name="Lee S.F."/>
            <person name="McElroy K."/>
            <person name="Stocker A."/>
            <person name="Shirriffs J."/>
            <person name="Cockerell F."/>
            <person name="Coppin C."/>
            <person name="Sgro C.M."/>
            <person name="Karger A."/>
            <person name="Cain J.W."/>
            <person name="Weber J.A."/>
            <person name="Santpere G."/>
            <person name="Kirschner M.W."/>
            <person name="Hoffmann A.A."/>
            <person name="Oakeshott J.G."/>
            <person name="Zhang G."/>
        </authorList>
    </citation>
    <scope>NUCLEOTIDE SEQUENCE</scope>
    <source>
        <strain evidence="4">BGI-SZ-2011g</strain>
    </source>
</reference>
<evidence type="ECO:0000313" key="4">
    <source>
        <dbReference type="EMBL" id="KAH8378000.1"/>
    </source>
</evidence>
<dbReference type="InterPro" id="IPR029069">
    <property type="entry name" value="HotDog_dom_sf"/>
</dbReference>
<dbReference type="Proteomes" id="UP001200034">
    <property type="component" value="Unassembled WGS sequence"/>
</dbReference>
<dbReference type="EMBL" id="JAJJHW010001127">
    <property type="protein sequence ID" value="KAH8378000.1"/>
    <property type="molecule type" value="Genomic_DNA"/>
</dbReference>
<evidence type="ECO:0000256" key="2">
    <source>
        <dbReference type="ARBA" id="ARBA00041112"/>
    </source>
</evidence>
<sequence>METSLGYSAALLLLILYILLDVNYFIRCAFVYFTARVLQARHRLTDTTTIVGLCTPQDVDIFLRHMNNARFLRELNFASLHYYAVTDLYNRVRQRGGTVVQGAVSLRYRRFIPIFHPYKILTKLVWWDERAIYLEQQFVSLINDFVNAVVLSKHSIIHCNMVELLKSWPETMDRPDVMPDDLKLWLQAIEASSHKLNPDH</sequence>
<dbReference type="AlphaFoldDB" id="A0AAD4PMT2"/>
<dbReference type="PANTHER" id="PTHR12475:SF4">
    <property type="entry name" value="PROTEIN THEM6"/>
    <property type="match status" value="1"/>
</dbReference>
<keyword evidence="5" id="KW-1185">Reference proteome</keyword>
<name>A0AAD4PMT2_9MUSC</name>
<keyword evidence="3" id="KW-1133">Transmembrane helix</keyword>
<comment type="caution">
    <text evidence="4">The sequence shown here is derived from an EMBL/GenBank/DDBJ whole genome shotgun (WGS) entry which is preliminary data.</text>
</comment>
<keyword evidence="3" id="KW-0812">Transmembrane</keyword>
<evidence type="ECO:0000256" key="1">
    <source>
        <dbReference type="ARBA" id="ARBA00038228"/>
    </source>
</evidence>
<organism evidence="4 5">
    <name type="scientific">Drosophila rubida</name>
    <dbReference type="NCBI Taxonomy" id="30044"/>
    <lineage>
        <taxon>Eukaryota</taxon>
        <taxon>Metazoa</taxon>
        <taxon>Ecdysozoa</taxon>
        <taxon>Arthropoda</taxon>
        <taxon>Hexapoda</taxon>
        <taxon>Insecta</taxon>
        <taxon>Pterygota</taxon>
        <taxon>Neoptera</taxon>
        <taxon>Endopterygota</taxon>
        <taxon>Diptera</taxon>
        <taxon>Brachycera</taxon>
        <taxon>Muscomorpha</taxon>
        <taxon>Ephydroidea</taxon>
        <taxon>Drosophilidae</taxon>
        <taxon>Drosophila</taxon>
    </lineage>
</organism>
<protein>
    <recommendedName>
        <fullName evidence="2">Protein THEM6</fullName>
    </recommendedName>
</protein>
<evidence type="ECO:0000256" key="3">
    <source>
        <dbReference type="SAM" id="Phobius"/>
    </source>
</evidence>
<accession>A0AAD4PMT2</accession>
<dbReference type="Gene3D" id="3.10.129.10">
    <property type="entry name" value="Hotdog Thioesterase"/>
    <property type="match status" value="1"/>
</dbReference>
<dbReference type="Pfam" id="PF13279">
    <property type="entry name" value="4HBT_2"/>
    <property type="match status" value="1"/>
</dbReference>
<keyword evidence="3" id="KW-0472">Membrane</keyword>
<feature type="transmembrane region" description="Helical" evidence="3">
    <location>
        <begin position="6"/>
        <end position="33"/>
    </location>
</feature>